<evidence type="ECO:0000313" key="2">
    <source>
        <dbReference type="EMBL" id="KIC94557.1"/>
    </source>
</evidence>
<dbReference type="OrthoDB" id="677448at2"/>
<keyword evidence="1" id="KW-0812">Transmembrane</keyword>
<sequence>MKRDNTILKELGEISRQVADLPHSLPYRVPDGYFDTLPGQILARIQALNATDPGTELQALSPLLAGLSKKSPFSVPDGYFDKVPDEANAGLSGILQANDILEDMPGPLLESLRSANPYTVPENYFEAFPHQMLNKVKGTGRVVRLSGRWLRYAAAAAVVGLIALAGWFVFNPKNVNPGENSIVKQTQRDIDKLSDEAILEFADPTTMLYYGSTASTGDDLNDENMHYLFDNVSDEALQQYLADQPDKALLNN</sequence>
<evidence type="ECO:0000256" key="1">
    <source>
        <dbReference type="SAM" id="Phobius"/>
    </source>
</evidence>
<keyword evidence="1" id="KW-0472">Membrane</keyword>
<accession>A0A0C1L3I9</accession>
<comment type="caution">
    <text evidence="2">The sequence shown here is derived from an EMBL/GenBank/DDBJ whole genome shotgun (WGS) entry which is preliminary data.</text>
</comment>
<proteinExistence type="predicted"/>
<reference evidence="2 3" key="1">
    <citation type="submission" date="2014-11" db="EMBL/GenBank/DDBJ databases">
        <title>Genome sequence of Flavihumibacter solisilvae 3-3.</title>
        <authorList>
            <person name="Zhou G."/>
            <person name="Li M."/>
            <person name="Wang G."/>
        </authorList>
    </citation>
    <scope>NUCLEOTIDE SEQUENCE [LARGE SCALE GENOMIC DNA]</scope>
    <source>
        <strain evidence="2 3">3-3</strain>
    </source>
</reference>
<keyword evidence="3" id="KW-1185">Reference proteome</keyword>
<name>A0A0C1L3I9_9BACT</name>
<organism evidence="2 3">
    <name type="scientific">Flavihumibacter solisilvae</name>
    <dbReference type="NCBI Taxonomy" id="1349421"/>
    <lineage>
        <taxon>Bacteria</taxon>
        <taxon>Pseudomonadati</taxon>
        <taxon>Bacteroidota</taxon>
        <taxon>Chitinophagia</taxon>
        <taxon>Chitinophagales</taxon>
        <taxon>Chitinophagaceae</taxon>
        <taxon>Flavihumibacter</taxon>
    </lineage>
</organism>
<dbReference type="STRING" id="1349421.OI18_10600"/>
<evidence type="ECO:0000313" key="3">
    <source>
        <dbReference type="Proteomes" id="UP000031408"/>
    </source>
</evidence>
<feature type="transmembrane region" description="Helical" evidence="1">
    <location>
        <begin position="149"/>
        <end position="170"/>
    </location>
</feature>
<gene>
    <name evidence="2" type="ORF">OI18_10600</name>
</gene>
<dbReference type="Proteomes" id="UP000031408">
    <property type="component" value="Unassembled WGS sequence"/>
</dbReference>
<keyword evidence="1" id="KW-1133">Transmembrane helix</keyword>
<dbReference type="RefSeq" id="WP_039139748.1">
    <property type="nucleotide sequence ID" value="NZ_JSVC01000011.1"/>
</dbReference>
<dbReference type="AlphaFoldDB" id="A0A0C1L3I9"/>
<protein>
    <submittedName>
        <fullName evidence="2">Uncharacterized protein</fullName>
    </submittedName>
</protein>
<dbReference type="EMBL" id="JSVC01000011">
    <property type="protein sequence ID" value="KIC94557.1"/>
    <property type="molecule type" value="Genomic_DNA"/>
</dbReference>